<dbReference type="Pfam" id="PF00027">
    <property type="entry name" value="cNMP_binding"/>
    <property type="match status" value="1"/>
</dbReference>
<dbReference type="PROSITE" id="PS50042">
    <property type="entry name" value="CNMP_BINDING_3"/>
    <property type="match status" value="1"/>
</dbReference>
<gene>
    <name evidence="3" type="ORF">CYMTET_20065</name>
</gene>
<accession>A0AAE0G4U0</accession>
<dbReference type="PANTHER" id="PTHR23011">
    <property type="entry name" value="CYCLIC NUCLEOTIDE-BINDING DOMAIN CONTAINING PROTEIN"/>
    <property type="match status" value="1"/>
</dbReference>
<evidence type="ECO:0000259" key="2">
    <source>
        <dbReference type="PROSITE" id="PS50042"/>
    </source>
</evidence>
<dbReference type="SMART" id="SM00100">
    <property type="entry name" value="cNMP"/>
    <property type="match status" value="1"/>
</dbReference>
<organism evidence="3 4">
    <name type="scientific">Cymbomonas tetramitiformis</name>
    <dbReference type="NCBI Taxonomy" id="36881"/>
    <lineage>
        <taxon>Eukaryota</taxon>
        <taxon>Viridiplantae</taxon>
        <taxon>Chlorophyta</taxon>
        <taxon>Pyramimonadophyceae</taxon>
        <taxon>Pyramimonadales</taxon>
        <taxon>Pyramimonadaceae</taxon>
        <taxon>Cymbomonas</taxon>
    </lineage>
</organism>
<dbReference type="InterPro" id="IPR018490">
    <property type="entry name" value="cNMP-bd_dom_sf"/>
</dbReference>
<comment type="caution">
    <text evidence="3">The sequence shown here is derived from an EMBL/GenBank/DDBJ whole genome shotgun (WGS) entry which is preliminary data.</text>
</comment>
<dbReference type="EMBL" id="LGRX02009563">
    <property type="protein sequence ID" value="KAK3271599.1"/>
    <property type="molecule type" value="Genomic_DNA"/>
</dbReference>
<keyword evidence="4" id="KW-1185">Reference proteome</keyword>
<protein>
    <recommendedName>
        <fullName evidence="2">Cyclic nucleotide-binding domain-containing protein</fullName>
    </recommendedName>
</protein>
<evidence type="ECO:0000313" key="4">
    <source>
        <dbReference type="Proteomes" id="UP001190700"/>
    </source>
</evidence>
<dbReference type="Proteomes" id="UP001190700">
    <property type="component" value="Unassembled WGS sequence"/>
</dbReference>
<evidence type="ECO:0000313" key="3">
    <source>
        <dbReference type="EMBL" id="KAK3271599.1"/>
    </source>
</evidence>
<sequence>MTVQTGISPADFDKLLSRVSLVRTRLGPTNYGNSLLVKMSEETKEGIRIDILSTEKRELARKQKQLANVPPWIIANNIREMCSRSPKQRDVGDLLDLCAMTSVLCKFFLHQPLDTLRNLCKTVMYEEVRKNTILFRQGEPVADKFYVILSGTICILVENGGKNQKLATFGRGQAFGDVAILCGQARAATVVTETLCEFLTLDRHTLLQHFEAGGSLYTRSPDFLLKRCKALQNVALSTVKKFARHLSVVHFPREYQFNLDSGTKAYFLKEGVCTVIKPGGASPATVDTGPSPRVSMELAKENSNSQAMQPGSFFGESCVFEERRRGLCVKAQTNVMLYQFPAAVLQDPQYSAVATALLKEYEYEPVEPGEVSRSQSDHPCEQSASSEDPTPNVPIPPAPKKPEAGDFTFHKSQRVKHVQMLHWQGNQDGAISYERTEMLSKYPQECADLTLRASKMVPVIARKEKHEEMVFPDRPLTAPSSLNRTVRSDGCLWVTLLSMLPFFWGVCGGPDPPLPTLLIHRGVPWLLSGS</sequence>
<dbReference type="InterPro" id="IPR000595">
    <property type="entry name" value="cNMP-bd_dom"/>
</dbReference>
<dbReference type="SUPFAM" id="SSF51206">
    <property type="entry name" value="cAMP-binding domain-like"/>
    <property type="match status" value="2"/>
</dbReference>
<dbReference type="Gene3D" id="2.60.120.10">
    <property type="entry name" value="Jelly Rolls"/>
    <property type="match status" value="2"/>
</dbReference>
<name>A0AAE0G4U0_9CHLO</name>
<dbReference type="CDD" id="cd00038">
    <property type="entry name" value="CAP_ED"/>
    <property type="match status" value="1"/>
</dbReference>
<evidence type="ECO:0000256" key="1">
    <source>
        <dbReference type="SAM" id="MobiDB-lite"/>
    </source>
</evidence>
<reference evidence="3 4" key="1">
    <citation type="journal article" date="2015" name="Genome Biol. Evol.">
        <title>Comparative Genomics of a Bacterivorous Green Alga Reveals Evolutionary Causalities and Consequences of Phago-Mixotrophic Mode of Nutrition.</title>
        <authorList>
            <person name="Burns J.A."/>
            <person name="Paasch A."/>
            <person name="Narechania A."/>
            <person name="Kim E."/>
        </authorList>
    </citation>
    <scope>NUCLEOTIDE SEQUENCE [LARGE SCALE GENOMIC DNA]</scope>
    <source>
        <strain evidence="3 4">PLY_AMNH</strain>
    </source>
</reference>
<feature type="domain" description="Cyclic nucleotide-binding" evidence="2">
    <location>
        <begin position="107"/>
        <end position="227"/>
    </location>
</feature>
<proteinExistence type="predicted"/>
<feature type="region of interest" description="Disordered" evidence="1">
    <location>
        <begin position="366"/>
        <end position="406"/>
    </location>
</feature>
<dbReference type="InterPro" id="IPR014710">
    <property type="entry name" value="RmlC-like_jellyroll"/>
</dbReference>
<dbReference type="AlphaFoldDB" id="A0AAE0G4U0"/>
<dbReference type="PANTHER" id="PTHR23011:SF28">
    <property type="entry name" value="CYCLIC NUCLEOTIDE-BINDING DOMAIN CONTAINING PROTEIN"/>
    <property type="match status" value="1"/>
</dbReference>